<evidence type="ECO:0000313" key="4">
    <source>
        <dbReference type="Proteomes" id="UP001603978"/>
    </source>
</evidence>
<proteinExistence type="predicted"/>
<feature type="domain" description="Peptidase C39-like" evidence="2">
    <location>
        <begin position="58"/>
        <end position="190"/>
    </location>
</feature>
<protein>
    <submittedName>
        <fullName evidence="3">C39 family peptidase</fullName>
    </submittedName>
</protein>
<dbReference type="Pfam" id="PF13529">
    <property type="entry name" value="Peptidase_C39_2"/>
    <property type="match status" value="1"/>
</dbReference>
<name>A0ABW7A836_9ACTN</name>
<keyword evidence="4" id="KW-1185">Reference proteome</keyword>
<sequence length="219" mass="22941">MKNFRAGTGIALTVTMTAGTLCFTALTPAHASPSTPAPTPTTNGLLTPLKYQLSLKGQPQTTNYYCVPASSSMSLSTFGLKVSQATLAKKMKTTASGGTKGSKAVPVINAYVKSKGYKYTSPTDADGNASVLMNRVSGNIGDLHRAPVIAVYMERLPWNKGKVKGTKLGHAIIAYGYDKPAGTITVYDPWKPTGGSHTISASALAGTLQPGSMYYISKL</sequence>
<dbReference type="InterPro" id="IPR039564">
    <property type="entry name" value="Peptidase_C39-like"/>
</dbReference>
<feature type="chain" id="PRO_5045537743" evidence="1">
    <location>
        <begin position="32"/>
        <end position="219"/>
    </location>
</feature>
<comment type="caution">
    <text evidence="3">The sequence shown here is derived from an EMBL/GenBank/DDBJ whole genome shotgun (WGS) entry which is preliminary data.</text>
</comment>
<evidence type="ECO:0000313" key="3">
    <source>
        <dbReference type="EMBL" id="MFG1703501.1"/>
    </source>
</evidence>
<evidence type="ECO:0000256" key="1">
    <source>
        <dbReference type="SAM" id="SignalP"/>
    </source>
</evidence>
<reference evidence="3 4" key="1">
    <citation type="submission" date="2024-10" db="EMBL/GenBank/DDBJ databases">
        <authorList>
            <person name="Topkara A.R."/>
            <person name="Saygin H."/>
        </authorList>
    </citation>
    <scope>NUCLEOTIDE SEQUENCE [LARGE SCALE GENOMIC DNA]</scope>
    <source>
        <strain evidence="3 4">M3C6</strain>
    </source>
</reference>
<accession>A0ABW7A836</accession>
<dbReference type="Gene3D" id="3.90.70.10">
    <property type="entry name" value="Cysteine proteinases"/>
    <property type="match status" value="1"/>
</dbReference>
<dbReference type="Proteomes" id="UP001603978">
    <property type="component" value="Unassembled WGS sequence"/>
</dbReference>
<dbReference type="EMBL" id="JBICRM010000005">
    <property type="protein sequence ID" value="MFG1703501.1"/>
    <property type="molecule type" value="Genomic_DNA"/>
</dbReference>
<organism evidence="3 4">
    <name type="scientific">Nonomuraea marmarensis</name>
    <dbReference type="NCBI Taxonomy" id="3351344"/>
    <lineage>
        <taxon>Bacteria</taxon>
        <taxon>Bacillati</taxon>
        <taxon>Actinomycetota</taxon>
        <taxon>Actinomycetes</taxon>
        <taxon>Streptosporangiales</taxon>
        <taxon>Streptosporangiaceae</taxon>
        <taxon>Nonomuraea</taxon>
    </lineage>
</organism>
<feature type="signal peptide" evidence="1">
    <location>
        <begin position="1"/>
        <end position="31"/>
    </location>
</feature>
<gene>
    <name evidence="3" type="ORF">ACFLIM_09935</name>
</gene>
<keyword evidence="1" id="KW-0732">Signal</keyword>
<dbReference type="RefSeq" id="WP_393164164.1">
    <property type="nucleotide sequence ID" value="NZ_JBICRM010000005.1"/>
</dbReference>
<evidence type="ECO:0000259" key="2">
    <source>
        <dbReference type="Pfam" id="PF13529"/>
    </source>
</evidence>